<feature type="domain" description="GP-PDE" evidence="7">
    <location>
        <begin position="7"/>
        <end position="340"/>
    </location>
</feature>
<dbReference type="Proteomes" id="UP000474967">
    <property type="component" value="Unassembled WGS sequence"/>
</dbReference>
<name>A0A6L9XTU9_9MICO</name>
<evidence type="ECO:0000256" key="6">
    <source>
        <dbReference type="ARBA" id="ARBA00047512"/>
    </source>
</evidence>
<keyword evidence="5" id="KW-0378">Hydrolase</keyword>
<comment type="caution">
    <text evidence="8">The sequence shown here is derived from an EMBL/GenBank/DDBJ whole genome shotgun (WGS) entry which is preliminary data.</text>
</comment>
<dbReference type="RefSeq" id="WP_163287557.1">
    <property type="nucleotide sequence ID" value="NZ_JAAGWY010000001.1"/>
</dbReference>
<protein>
    <recommendedName>
        <fullName evidence="2">glycerophosphodiester phosphodiesterase</fullName>
        <ecNumber evidence="2">3.1.4.46</ecNumber>
    </recommendedName>
</protein>
<evidence type="ECO:0000256" key="3">
    <source>
        <dbReference type="ARBA" id="ARBA00022729"/>
    </source>
</evidence>
<comment type="catalytic activity">
    <reaction evidence="6">
        <text>a sn-glycero-3-phosphodiester + H2O = an alcohol + sn-glycerol 3-phosphate + H(+)</text>
        <dbReference type="Rhea" id="RHEA:12969"/>
        <dbReference type="ChEBI" id="CHEBI:15377"/>
        <dbReference type="ChEBI" id="CHEBI:15378"/>
        <dbReference type="ChEBI" id="CHEBI:30879"/>
        <dbReference type="ChEBI" id="CHEBI:57597"/>
        <dbReference type="ChEBI" id="CHEBI:83408"/>
        <dbReference type="EC" id="3.1.4.46"/>
    </reaction>
</comment>
<dbReference type="GO" id="GO:0006071">
    <property type="term" value="P:glycerol metabolic process"/>
    <property type="evidence" value="ECO:0007669"/>
    <property type="project" value="UniProtKB-KW"/>
</dbReference>
<keyword evidence="3" id="KW-0732">Signal</keyword>
<dbReference type="AlphaFoldDB" id="A0A6L9XTU9"/>
<dbReference type="GO" id="GO:0006629">
    <property type="term" value="P:lipid metabolic process"/>
    <property type="evidence" value="ECO:0007669"/>
    <property type="project" value="InterPro"/>
</dbReference>
<dbReference type="SUPFAM" id="SSF51695">
    <property type="entry name" value="PLC-like phosphodiesterases"/>
    <property type="match status" value="1"/>
</dbReference>
<accession>A0A6L9XTU9</accession>
<dbReference type="EC" id="3.1.4.46" evidence="2"/>
<evidence type="ECO:0000256" key="2">
    <source>
        <dbReference type="ARBA" id="ARBA00012247"/>
    </source>
</evidence>
<evidence type="ECO:0000256" key="4">
    <source>
        <dbReference type="ARBA" id="ARBA00022798"/>
    </source>
</evidence>
<proteinExistence type="inferred from homology"/>
<evidence type="ECO:0000256" key="1">
    <source>
        <dbReference type="ARBA" id="ARBA00007277"/>
    </source>
</evidence>
<dbReference type="PANTHER" id="PTHR43620">
    <property type="entry name" value="GLYCEROPHOSPHORYL DIESTER PHOSPHODIESTERASE"/>
    <property type="match status" value="1"/>
</dbReference>
<comment type="similarity">
    <text evidence="1">Belongs to the glycerophosphoryl diester phosphodiesterase family.</text>
</comment>
<keyword evidence="4" id="KW-0319">Glycerol metabolism</keyword>
<evidence type="ECO:0000256" key="5">
    <source>
        <dbReference type="ARBA" id="ARBA00022801"/>
    </source>
</evidence>
<dbReference type="InterPro" id="IPR030395">
    <property type="entry name" value="GP_PDE_dom"/>
</dbReference>
<dbReference type="GO" id="GO:0008889">
    <property type="term" value="F:glycerophosphodiester phosphodiesterase activity"/>
    <property type="evidence" value="ECO:0007669"/>
    <property type="project" value="UniProtKB-EC"/>
</dbReference>
<dbReference type="Gene3D" id="3.20.20.190">
    <property type="entry name" value="Phosphatidylinositol (PI) phosphodiesterase"/>
    <property type="match status" value="1"/>
</dbReference>
<gene>
    <name evidence="8" type="ORF">G3T36_00945</name>
</gene>
<evidence type="ECO:0000259" key="7">
    <source>
        <dbReference type="PROSITE" id="PS51704"/>
    </source>
</evidence>
<evidence type="ECO:0000313" key="9">
    <source>
        <dbReference type="Proteomes" id="UP000474967"/>
    </source>
</evidence>
<dbReference type="PROSITE" id="PS51704">
    <property type="entry name" value="GP_PDE"/>
    <property type="match status" value="1"/>
</dbReference>
<dbReference type="EMBL" id="JAAGWY010000001">
    <property type="protein sequence ID" value="NEN04428.1"/>
    <property type="molecule type" value="Genomic_DNA"/>
</dbReference>
<sequence>MHAHSSPLVVGHRGASGYRPEHTRAAYELAFALGADAVEPDLVATRDGVLVLRHENEISGTTDVAAHPEFADRRATKEIDGVEITGWFTEDFTWAELSGLRATERVPSLRQTSASFDGRYPILRFRDLVDIVDRASDDAARLLGIVAELKHATYFESIGLPLDDLFDRELAETGWGDNPELIVESFERTVLAKLYQRGYRGRRFYLVESTGAPADRVAALGSGAAGYDQDITAVGLYALGAADAANRVDGISVDHSLVLTAEELDLGGDPTSELVDTAHSAGLRVFCWTLRPENHFLPQTFRRGESDSAWGDWRTDFSLIMRSGVDGVFADQPDLAVAIRDGS</sequence>
<reference evidence="8 9" key="1">
    <citation type="journal article" date="2014" name="J. Microbiol.">
        <title>Diaminobutyricibacter tongyongensis gen. nov., sp. nov. and Homoserinibacter gongjuensis gen. nov., sp. nov. belong to the family Microbacteriaceae.</title>
        <authorList>
            <person name="Kim S.J."/>
            <person name="Ahn J.H."/>
            <person name="Weon H.Y."/>
            <person name="Hamada M."/>
            <person name="Suzuki K."/>
            <person name="Kwon S.W."/>
        </authorList>
    </citation>
    <scope>NUCLEOTIDE SEQUENCE [LARGE SCALE GENOMIC DNA]</scope>
    <source>
        <strain evidence="8 9">NBRC 108724</strain>
    </source>
</reference>
<dbReference type="PANTHER" id="PTHR43620:SF7">
    <property type="entry name" value="GLYCEROPHOSPHODIESTER PHOSPHODIESTERASE GDPD5-RELATED"/>
    <property type="match status" value="1"/>
</dbReference>
<organism evidence="8 9">
    <name type="scientific">Leifsonia tongyongensis</name>
    <dbReference type="NCBI Taxonomy" id="1268043"/>
    <lineage>
        <taxon>Bacteria</taxon>
        <taxon>Bacillati</taxon>
        <taxon>Actinomycetota</taxon>
        <taxon>Actinomycetes</taxon>
        <taxon>Micrococcales</taxon>
        <taxon>Microbacteriaceae</taxon>
        <taxon>Leifsonia</taxon>
    </lineage>
</organism>
<evidence type="ECO:0000313" key="8">
    <source>
        <dbReference type="EMBL" id="NEN04428.1"/>
    </source>
</evidence>
<dbReference type="InterPro" id="IPR017946">
    <property type="entry name" value="PLC-like_Pdiesterase_TIM-brl"/>
</dbReference>
<dbReference type="Pfam" id="PF03009">
    <property type="entry name" value="GDPD"/>
    <property type="match status" value="1"/>
</dbReference>
<dbReference type="GO" id="GO:0042597">
    <property type="term" value="C:periplasmic space"/>
    <property type="evidence" value="ECO:0007669"/>
    <property type="project" value="TreeGrafter"/>
</dbReference>
<keyword evidence="9" id="KW-1185">Reference proteome</keyword>